<dbReference type="AlphaFoldDB" id="M5DY59"/>
<evidence type="ECO:0000313" key="4">
    <source>
        <dbReference type="Proteomes" id="UP000011866"/>
    </source>
</evidence>
<evidence type="ECO:0000256" key="1">
    <source>
        <dbReference type="SAM" id="Phobius"/>
    </source>
</evidence>
<dbReference type="RefSeq" id="WP_015485204.1">
    <property type="nucleotide sequence ID" value="NC_020888.1"/>
</dbReference>
<keyword evidence="1" id="KW-1133">Transmembrane helix</keyword>
<feature type="domain" description="AB hydrolase-1" evidence="2">
    <location>
        <begin position="86"/>
        <end position="171"/>
    </location>
</feature>
<evidence type="ECO:0000313" key="3">
    <source>
        <dbReference type="EMBL" id="CCU70459.1"/>
    </source>
</evidence>
<dbReference type="PANTHER" id="PTHR12277:SF81">
    <property type="entry name" value="PROTEIN ABHD13"/>
    <property type="match status" value="1"/>
</dbReference>
<keyword evidence="1" id="KW-0472">Membrane</keyword>
<accession>M5DY59</accession>
<dbReference type="SUPFAM" id="SSF53474">
    <property type="entry name" value="alpha/beta-Hydrolases"/>
    <property type="match status" value="1"/>
</dbReference>
<dbReference type="InterPro" id="IPR000073">
    <property type="entry name" value="AB_hydrolase_1"/>
</dbReference>
<dbReference type="Pfam" id="PF00561">
    <property type="entry name" value="Abhydrolase_1"/>
    <property type="match status" value="1"/>
</dbReference>
<dbReference type="Gene3D" id="3.40.50.1820">
    <property type="entry name" value="alpha/beta hydrolase"/>
    <property type="match status" value="1"/>
</dbReference>
<proteinExistence type="predicted"/>
<feature type="transmembrane region" description="Helical" evidence="1">
    <location>
        <begin position="6"/>
        <end position="22"/>
    </location>
</feature>
<keyword evidence="4" id="KW-1185">Reference proteome</keyword>
<dbReference type="GeneID" id="79175036"/>
<dbReference type="KEGG" id="tol:TOL_0010"/>
<dbReference type="eggNOG" id="COG1073">
    <property type="taxonomic scope" value="Bacteria"/>
</dbReference>
<keyword evidence="1" id="KW-0812">Transmembrane</keyword>
<organism evidence="3 4">
    <name type="scientific">Thalassolituus oleivorans MIL-1</name>
    <dbReference type="NCBI Taxonomy" id="1298593"/>
    <lineage>
        <taxon>Bacteria</taxon>
        <taxon>Pseudomonadati</taxon>
        <taxon>Pseudomonadota</taxon>
        <taxon>Gammaproteobacteria</taxon>
        <taxon>Oceanospirillales</taxon>
        <taxon>Oceanospirillaceae</taxon>
        <taxon>Thalassolituus</taxon>
    </lineage>
</organism>
<gene>
    <name evidence="3" type="ORF">TOL_0010</name>
</gene>
<evidence type="ECO:0000259" key="2">
    <source>
        <dbReference type="Pfam" id="PF00561"/>
    </source>
</evidence>
<name>M5DY59_9GAMM</name>
<dbReference type="InterPro" id="IPR029058">
    <property type="entry name" value="AB_hydrolase_fold"/>
</dbReference>
<dbReference type="Proteomes" id="UP000011866">
    <property type="component" value="Chromosome"/>
</dbReference>
<reference evidence="3 4" key="1">
    <citation type="journal article" date="2013" name="Genome Announc.">
        <title>Genome Sequence of Thalassolituus oleivorans MIL-1 (DSM 14913T).</title>
        <authorList>
            <person name="Golyshin P.N."/>
            <person name="Werner J."/>
            <person name="Chernikova T.N."/>
            <person name="Tran H."/>
            <person name="Ferrer M."/>
            <person name="Yakimov M.M."/>
            <person name="Teeling H."/>
            <person name="Golyshina O.V."/>
        </authorList>
    </citation>
    <scope>NUCLEOTIDE SEQUENCE [LARGE SCALE GENOMIC DNA]</scope>
    <source>
        <strain evidence="3 4">MIL-1</strain>
    </source>
</reference>
<dbReference type="PANTHER" id="PTHR12277">
    <property type="entry name" value="ALPHA/BETA HYDROLASE DOMAIN-CONTAINING PROTEIN"/>
    <property type="match status" value="1"/>
</dbReference>
<protein>
    <recommendedName>
        <fullName evidence="2">AB hydrolase-1 domain-containing protein</fullName>
    </recommendedName>
</protein>
<dbReference type="EMBL" id="HF680312">
    <property type="protein sequence ID" value="CCU70459.1"/>
    <property type="molecule type" value="Genomic_DNA"/>
</dbReference>
<dbReference type="HOGENOM" id="CLU_029375_2_1_6"/>
<sequence length="245" mass="27720">MIDIIVIAVVFVFVTYLVLFFSQRKLIYRAPHPSYLLYKKYKNQSLVLTTSDFTNLYGWCIPTQSEISSNIEIIYFGGNAQDSCTILKTLSVLPAQDIFTFNYRGYGQSEGYPSEKTLCRDSLEIFDLVRSKNPKSKIVVIGYSLGSSIAGYLATRREVHKLVLLCPLSSISRIASERFLIPRIVIKDSFDLERTAKKIEANSLVILAENDLDIPASHSRSVYENISGQKLLKIIGNENHNTIFD</sequence>